<dbReference type="InterPro" id="IPR018356">
    <property type="entry name" value="Tscrpt_reg_HTH_DeoR_CS"/>
</dbReference>
<dbReference type="PROSITE" id="PS00894">
    <property type="entry name" value="HTH_DEOR_1"/>
    <property type="match status" value="1"/>
</dbReference>
<dbReference type="OrthoDB" id="9814815at2"/>
<comment type="caution">
    <text evidence="6">The sequence shown here is derived from an EMBL/GenBank/DDBJ whole genome shotgun (WGS) entry which is preliminary data.</text>
</comment>
<dbReference type="SMART" id="SM01134">
    <property type="entry name" value="DeoRC"/>
    <property type="match status" value="1"/>
</dbReference>
<dbReference type="InterPro" id="IPR001034">
    <property type="entry name" value="DeoR_HTH"/>
</dbReference>
<dbReference type="PRINTS" id="PR00037">
    <property type="entry name" value="HTHLACR"/>
</dbReference>
<evidence type="ECO:0000256" key="1">
    <source>
        <dbReference type="ARBA" id="ARBA00022491"/>
    </source>
</evidence>
<dbReference type="GO" id="GO:0003677">
    <property type="term" value="F:DNA binding"/>
    <property type="evidence" value="ECO:0007669"/>
    <property type="project" value="UniProtKB-KW"/>
</dbReference>
<evidence type="ECO:0000256" key="4">
    <source>
        <dbReference type="ARBA" id="ARBA00023163"/>
    </source>
</evidence>
<dbReference type="PANTHER" id="PTHR30363:SF4">
    <property type="entry name" value="GLYCEROL-3-PHOSPHATE REGULON REPRESSOR"/>
    <property type="match status" value="1"/>
</dbReference>
<dbReference type="RefSeq" id="WP_121222048.1">
    <property type="nucleotide sequence ID" value="NZ_RBIG01000005.1"/>
</dbReference>
<gene>
    <name evidence="6" type="ORF">BCL74_3535</name>
</gene>
<feature type="domain" description="HTH deoR-type" evidence="5">
    <location>
        <begin position="3"/>
        <end position="58"/>
    </location>
</feature>
<keyword evidence="4" id="KW-0804">Transcription</keyword>
<organism evidence="6 7">
    <name type="scientific">Oceanibaculum indicum</name>
    <dbReference type="NCBI Taxonomy" id="526216"/>
    <lineage>
        <taxon>Bacteria</taxon>
        <taxon>Pseudomonadati</taxon>
        <taxon>Pseudomonadota</taxon>
        <taxon>Alphaproteobacteria</taxon>
        <taxon>Rhodospirillales</taxon>
        <taxon>Oceanibaculaceae</taxon>
        <taxon>Oceanibaculum</taxon>
    </lineage>
</organism>
<keyword evidence="2" id="KW-0805">Transcription regulation</keyword>
<protein>
    <submittedName>
        <fullName evidence="6">DeoR family glycerol-3-phosphate regulon repressor</fullName>
    </submittedName>
</protein>
<dbReference type="AlphaFoldDB" id="A0A420WA53"/>
<name>A0A420WA53_9PROT</name>
<evidence type="ECO:0000313" key="7">
    <source>
        <dbReference type="Proteomes" id="UP000277424"/>
    </source>
</evidence>
<evidence type="ECO:0000313" key="6">
    <source>
        <dbReference type="EMBL" id="RKQ67874.1"/>
    </source>
</evidence>
<evidence type="ECO:0000256" key="3">
    <source>
        <dbReference type="ARBA" id="ARBA00023125"/>
    </source>
</evidence>
<dbReference type="Gene3D" id="3.30.750.70">
    <property type="entry name" value="4-hydroxybutyrate coenzyme like domains"/>
    <property type="match status" value="1"/>
</dbReference>
<dbReference type="SMART" id="SM00420">
    <property type="entry name" value="HTH_DEOR"/>
    <property type="match status" value="1"/>
</dbReference>
<dbReference type="SUPFAM" id="SSF100950">
    <property type="entry name" value="NagB/RpiA/CoA transferase-like"/>
    <property type="match status" value="1"/>
</dbReference>
<dbReference type="InterPro" id="IPR036390">
    <property type="entry name" value="WH_DNA-bd_sf"/>
</dbReference>
<dbReference type="Gene3D" id="1.10.10.10">
    <property type="entry name" value="Winged helix-like DNA-binding domain superfamily/Winged helix DNA-binding domain"/>
    <property type="match status" value="1"/>
</dbReference>
<dbReference type="SUPFAM" id="SSF46785">
    <property type="entry name" value="Winged helix' DNA-binding domain"/>
    <property type="match status" value="1"/>
</dbReference>
<dbReference type="Pfam" id="PF08220">
    <property type="entry name" value="HTH_DeoR"/>
    <property type="match status" value="1"/>
</dbReference>
<dbReference type="InterPro" id="IPR014036">
    <property type="entry name" value="DeoR-like_C"/>
</dbReference>
<dbReference type="PROSITE" id="PS51000">
    <property type="entry name" value="HTH_DEOR_2"/>
    <property type="match status" value="1"/>
</dbReference>
<proteinExistence type="predicted"/>
<dbReference type="GO" id="GO:0003700">
    <property type="term" value="F:DNA-binding transcription factor activity"/>
    <property type="evidence" value="ECO:0007669"/>
    <property type="project" value="InterPro"/>
</dbReference>
<dbReference type="InterPro" id="IPR037171">
    <property type="entry name" value="NagB/RpiA_transferase-like"/>
</dbReference>
<reference evidence="6 7" key="1">
    <citation type="submission" date="2018-10" db="EMBL/GenBank/DDBJ databases">
        <title>Comparative analysis of microorganisms from saline springs in Andes Mountain Range, Colombia.</title>
        <authorList>
            <person name="Rubin E."/>
        </authorList>
    </citation>
    <scope>NUCLEOTIDE SEQUENCE [LARGE SCALE GENOMIC DNA]</scope>
    <source>
        <strain evidence="6 7">USBA 36</strain>
    </source>
</reference>
<dbReference type="InterPro" id="IPR036388">
    <property type="entry name" value="WH-like_DNA-bd_sf"/>
</dbReference>
<dbReference type="PANTHER" id="PTHR30363">
    <property type="entry name" value="HTH-TYPE TRANSCRIPTIONAL REGULATOR SRLR-RELATED"/>
    <property type="match status" value="1"/>
</dbReference>
<dbReference type="InterPro" id="IPR050313">
    <property type="entry name" value="Carb_Metab_HTH_regulators"/>
</dbReference>
<dbReference type="Pfam" id="PF00455">
    <property type="entry name" value="DeoRC"/>
    <property type="match status" value="1"/>
</dbReference>
<sequence length="258" mass="27695">MNLSSRQSDIIALIRREGFQSIEALANHFAVTPQTIRRDVNSLCDANILRRRHGGAELLGTTLNAPYESRRVTNLEAKRRIGATVAGLIPSRASVLFGIGTTPEQVALAMAGHEDLTIVTNNLNVAVALSAARSNRIVLPGGVLRLPDRDFLGHDVETMFRSYRADYGVFGVGGIDRDGTLLDFDREEVAAREAIRESCRTAILVADVSKIGRLAAAQGGALWDADIIVMDAAPPEEIAAAIRKSSARLIVAGQEVTA</sequence>
<accession>A0A420WA53</accession>
<keyword evidence="3" id="KW-0238">DNA-binding</keyword>
<keyword evidence="1" id="KW-0678">Repressor</keyword>
<dbReference type="EMBL" id="RBIG01000005">
    <property type="protein sequence ID" value="RKQ67874.1"/>
    <property type="molecule type" value="Genomic_DNA"/>
</dbReference>
<evidence type="ECO:0000259" key="5">
    <source>
        <dbReference type="PROSITE" id="PS51000"/>
    </source>
</evidence>
<dbReference type="Proteomes" id="UP000277424">
    <property type="component" value="Unassembled WGS sequence"/>
</dbReference>
<evidence type="ECO:0000256" key="2">
    <source>
        <dbReference type="ARBA" id="ARBA00023015"/>
    </source>
</evidence>